<keyword evidence="8 12" id="KW-1133">Transmembrane helix</keyword>
<dbReference type="SMART" id="SM00369">
    <property type="entry name" value="LRR_TYP"/>
    <property type="match status" value="9"/>
</dbReference>
<dbReference type="GO" id="GO:0005886">
    <property type="term" value="C:plasma membrane"/>
    <property type="evidence" value="ECO:0007669"/>
    <property type="project" value="UniProtKB-SubCell"/>
</dbReference>
<evidence type="ECO:0000256" key="2">
    <source>
        <dbReference type="ARBA" id="ARBA00009592"/>
    </source>
</evidence>
<evidence type="ECO:0000313" key="14">
    <source>
        <dbReference type="EMBL" id="KAK7335220.1"/>
    </source>
</evidence>
<evidence type="ECO:0000256" key="4">
    <source>
        <dbReference type="ARBA" id="ARBA00022614"/>
    </source>
</evidence>
<dbReference type="PANTHER" id="PTHR48062:SF67">
    <property type="entry name" value="LEUCINE-RICH REPEAT-CONTAINING N-TERMINAL PLANT-TYPE DOMAIN-CONTAINING PROTEIN"/>
    <property type="match status" value="1"/>
</dbReference>
<protein>
    <recommendedName>
        <fullName evidence="13">Disease resistance R13L4/SHOC-2-like LRR domain-containing protein</fullName>
    </recommendedName>
</protein>
<dbReference type="Gene3D" id="3.80.10.10">
    <property type="entry name" value="Ribonuclease Inhibitor"/>
    <property type="match status" value="5"/>
</dbReference>
<dbReference type="Pfam" id="PF13855">
    <property type="entry name" value="LRR_8"/>
    <property type="match status" value="1"/>
</dbReference>
<keyword evidence="11" id="KW-0325">Glycoprotein</keyword>
<name>A0AAN9LFR0_PHACN</name>
<dbReference type="InterPro" id="IPR055414">
    <property type="entry name" value="LRR_R13L4/SHOC2-like"/>
</dbReference>
<evidence type="ECO:0000256" key="3">
    <source>
        <dbReference type="ARBA" id="ARBA00022475"/>
    </source>
</evidence>
<dbReference type="EMBL" id="JAYMYR010000010">
    <property type="protein sequence ID" value="KAK7335220.1"/>
    <property type="molecule type" value="Genomic_DNA"/>
</dbReference>
<evidence type="ECO:0000256" key="8">
    <source>
        <dbReference type="ARBA" id="ARBA00022989"/>
    </source>
</evidence>
<dbReference type="InterPro" id="IPR032675">
    <property type="entry name" value="LRR_dom_sf"/>
</dbReference>
<dbReference type="PANTHER" id="PTHR48062">
    <property type="entry name" value="RECEPTOR-LIKE PROTEIN 14"/>
    <property type="match status" value="1"/>
</dbReference>
<dbReference type="PRINTS" id="PR00019">
    <property type="entry name" value="LEURICHRPT"/>
</dbReference>
<dbReference type="Pfam" id="PF23598">
    <property type="entry name" value="LRR_14"/>
    <property type="match status" value="1"/>
</dbReference>
<keyword evidence="7" id="KW-0677">Repeat</keyword>
<dbReference type="AlphaFoldDB" id="A0AAN9LFR0"/>
<proteinExistence type="inferred from homology"/>
<feature type="transmembrane region" description="Helical" evidence="12">
    <location>
        <begin position="864"/>
        <end position="883"/>
    </location>
</feature>
<evidence type="ECO:0000259" key="13">
    <source>
        <dbReference type="Pfam" id="PF23598"/>
    </source>
</evidence>
<dbReference type="FunFam" id="3.80.10.10:FF:000111">
    <property type="entry name" value="LRR receptor-like serine/threonine-protein kinase ERECTA"/>
    <property type="match status" value="1"/>
</dbReference>
<dbReference type="InterPro" id="IPR003591">
    <property type="entry name" value="Leu-rich_rpt_typical-subtyp"/>
</dbReference>
<evidence type="ECO:0000256" key="9">
    <source>
        <dbReference type="ARBA" id="ARBA00023136"/>
    </source>
</evidence>
<keyword evidence="5 12" id="KW-0812">Transmembrane</keyword>
<gene>
    <name evidence="14" type="ORF">VNO80_26997</name>
</gene>
<dbReference type="PROSITE" id="PS51450">
    <property type="entry name" value="LRR"/>
    <property type="match status" value="1"/>
</dbReference>
<reference evidence="14 15" key="1">
    <citation type="submission" date="2024-01" db="EMBL/GenBank/DDBJ databases">
        <title>The genomes of 5 underutilized Papilionoideae crops provide insights into root nodulation and disease resistanc.</title>
        <authorList>
            <person name="Jiang F."/>
        </authorList>
    </citation>
    <scope>NUCLEOTIDE SEQUENCE [LARGE SCALE GENOMIC DNA]</scope>
    <source>
        <strain evidence="14">JINMINGXINNONG_FW02</strain>
        <tissue evidence="14">Leaves</tissue>
    </source>
</reference>
<evidence type="ECO:0000256" key="12">
    <source>
        <dbReference type="SAM" id="Phobius"/>
    </source>
</evidence>
<dbReference type="SUPFAM" id="SSF52058">
    <property type="entry name" value="L domain-like"/>
    <property type="match status" value="2"/>
</dbReference>
<dbReference type="InterPro" id="IPR001611">
    <property type="entry name" value="Leu-rich_rpt"/>
</dbReference>
<keyword evidence="6" id="KW-0732">Signal</keyword>
<keyword evidence="4" id="KW-0433">Leucine-rich repeat</keyword>
<accession>A0AAN9LFR0</accession>
<evidence type="ECO:0000256" key="5">
    <source>
        <dbReference type="ARBA" id="ARBA00022692"/>
    </source>
</evidence>
<dbReference type="Proteomes" id="UP001374584">
    <property type="component" value="Unassembled WGS sequence"/>
</dbReference>
<evidence type="ECO:0000256" key="10">
    <source>
        <dbReference type="ARBA" id="ARBA00023170"/>
    </source>
</evidence>
<keyword evidence="3" id="KW-1003">Cell membrane</keyword>
<keyword evidence="9 12" id="KW-0472">Membrane</keyword>
<feature type="domain" description="Disease resistance R13L4/SHOC-2-like LRR" evidence="13">
    <location>
        <begin position="187"/>
        <end position="385"/>
    </location>
</feature>
<evidence type="ECO:0000256" key="7">
    <source>
        <dbReference type="ARBA" id="ARBA00022737"/>
    </source>
</evidence>
<keyword evidence="15" id="KW-1185">Reference proteome</keyword>
<dbReference type="SMART" id="SM00365">
    <property type="entry name" value="LRR_SD22"/>
    <property type="match status" value="6"/>
</dbReference>
<comment type="similarity">
    <text evidence="2">Belongs to the RLP family.</text>
</comment>
<evidence type="ECO:0000256" key="1">
    <source>
        <dbReference type="ARBA" id="ARBA00004251"/>
    </source>
</evidence>
<comment type="caution">
    <text evidence="14">The sequence shown here is derived from an EMBL/GenBank/DDBJ whole genome shotgun (WGS) entry which is preliminary data.</text>
</comment>
<evidence type="ECO:0000256" key="6">
    <source>
        <dbReference type="ARBA" id="ARBA00022729"/>
    </source>
</evidence>
<organism evidence="14 15">
    <name type="scientific">Phaseolus coccineus</name>
    <name type="common">Scarlet runner bean</name>
    <name type="synonym">Phaseolus multiflorus</name>
    <dbReference type="NCBI Taxonomy" id="3886"/>
    <lineage>
        <taxon>Eukaryota</taxon>
        <taxon>Viridiplantae</taxon>
        <taxon>Streptophyta</taxon>
        <taxon>Embryophyta</taxon>
        <taxon>Tracheophyta</taxon>
        <taxon>Spermatophyta</taxon>
        <taxon>Magnoliopsida</taxon>
        <taxon>eudicotyledons</taxon>
        <taxon>Gunneridae</taxon>
        <taxon>Pentapetalae</taxon>
        <taxon>rosids</taxon>
        <taxon>fabids</taxon>
        <taxon>Fabales</taxon>
        <taxon>Fabaceae</taxon>
        <taxon>Papilionoideae</taxon>
        <taxon>50 kb inversion clade</taxon>
        <taxon>NPAAA clade</taxon>
        <taxon>indigoferoid/millettioid clade</taxon>
        <taxon>Phaseoleae</taxon>
        <taxon>Phaseolus</taxon>
    </lineage>
</organism>
<dbReference type="FunFam" id="3.80.10.10:FF:000095">
    <property type="entry name" value="LRR receptor-like serine/threonine-protein kinase GSO1"/>
    <property type="match status" value="1"/>
</dbReference>
<dbReference type="Pfam" id="PF00560">
    <property type="entry name" value="LRR_1"/>
    <property type="match status" value="6"/>
</dbReference>
<keyword evidence="10" id="KW-0675">Receptor</keyword>
<evidence type="ECO:0000256" key="11">
    <source>
        <dbReference type="ARBA" id="ARBA00023180"/>
    </source>
</evidence>
<dbReference type="SUPFAM" id="SSF52047">
    <property type="entry name" value="RNI-like"/>
    <property type="match status" value="1"/>
</dbReference>
<evidence type="ECO:0000313" key="15">
    <source>
        <dbReference type="Proteomes" id="UP001374584"/>
    </source>
</evidence>
<comment type="subcellular location">
    <subcellularLocation>
        <location evidence="1">Cell membrane</location>
        <topology evidence="1">Single-pass type I membrane protein</topology>
    </subcellularLocation>
</comment>
<dbReference type="InterPro" id="IPR051502">
    <property type="entry name" value="RLP_Defense_Trigger"/>
</dbReference>
<sequence length="915" mass="103080">MVIVNDEVIYLSDHSKSMLKKLETLDLSFNHLNESIVELVGALPSIKNLNLSANFIRGPFMKELSLLPNLEVLNLSMNFIGHGSFLASQDYQSKSRLKKLATLDLSFNSLNESIMELVGALSSIKNLTMTHNFIGGPFPTKELTLLPNLEMLDLSANRLVSHVPTQGMYVRVAAKDAHSTESYVLKKLKTLKLVDNNFDKAILKSLVAFPNLRSLNLGFNPIEEDLDKVLSDLNILEVLELKNADISGTFPNQGLCKMKKLQKLDLALNNLRGTLDKCLENLTSLRYLDFSFNYLSGNVTPFVAHLTSIEHLSIAFNKFDGIFSFSIFANHSKLKELQIADMTVETENPPWVPSFQLEQLSIADCQLNLPTKIPTFLSNQSSLRVLDLSGNNLVGKFPIWLLMNNPNLEEVYLFDNAFTGPIELPFDQNHHMHQMKVLSILNNKFQGRLPNNVGFFFPRLEYLDISSNAFDGPIPASIGGMSNLMGLFLGNNNFSGNVPEHILKRCFSLQTLTMDNNQFNGTLLSMIRMLRLTVLTASRNNIEGEITDEWCQHEFITLDISYNKFSGSLPSCFKMPEYLFLQGNNFTGSIPELFMSNHSQPIVIDFSDNNFTGTIPDSVYKLRSLRLLLLAGNNLQGQISSQICQLKLINILDLSQNNFSGSIPACFSNMSFGNVIPPFYSTDRAQPFGPRPYFTVVQLTTKNLCLSYGVYIFEFLSELDLSCNQLTGEIPHQIGDLHGLRSLNLSHNHLNGLIPESFHKLETIESLDISNNNLSGQIPLQLLDLHFLAVFNVSYNNLSGKALDKGQFCTFDGSSYKGNPYLSWNSCKSDSLKPPLLPTLLDDDDHEEEEEEGDYEIDLNVFCWGFATCYVMVLVALVTVLWINPHWRRVWFYFVQVCIDQCFGQFLHGLQKVEK</sequence>